<protein>
    <submittedName>
        <fullName evidence="1">Uncharacterized protein</fullName>
    </submittedName>
</protein>
<gene>
    <name evidence="1" type="ORF">O6H91_23G052300</name>
</gene>
<evidence type="ECO:0000313" key="1">
    <source>
        <dbReference type="EMBL" id="KAJ7514613.1"/>
    </source>
</evidence>
<sequence length="481" mass="53426">MSTALITFCNRILYGLKCVAVMVLILQIWPSFGQDVDLPDLVMDPAEVEAIYRVLEGINHDIDWRSMFPGNPCTDGPHGIICDTDNNTWHVVELNLGWVSDYVNNPPCSDNATIDPAIFQFSHLKKLFFYNCFTKMLRTIPSEIWKLASLQHLTFQSNSALVGEIPPEIGNLTHLERLVLLENSLSGFIPAEIGNLKNLQQLVLYRNEFIGLIPDTFQNLDSLKILDLSGNQLSGEIPHILERLTSLLKLDLSDNLLSGGIPYELGNLENLQLLDLSSNRLNGSIPDSLHKLSSMQYLLLGENLLGGPLPEFWGNLSNLIGLKLSDSSYKGRIPDSLGLLHLLNLLDLDNNQLVGSIPSSLGDLPSLYHMNLSSNLLSGPILFPVSFMNRLGKNLHFHNNLGLCYRLPLINVSSMEIAQCSSQRNSTLNGSSQTQQPSFAMNNSYASSSKRKPKSMVLLCSAILYCFSMLQPVICKGMYHP</sequence>
<dbReference type="Proteomes" id="UP001162992">
    <property type="component" value="Chromosome 23"/>
</dbReference>
<name>A0ACC2AAQ6_DIPCM</name>
<comment type="caution">
    <text evidence="1">The sequence shown here is derived from an EMBL/GenBank/DDBJ whole genome shotgun (WGS) entry which is preliminary data.</text>
</comment>
<accession>A0ACC2AAQ6</accession>
<dbReference type="EMBL" id="CM055114">
    <property type="protein sequence ID" value="KAJ7514613.1"/>
    <property type="molecule type" value="Genomic_DNA"/>
</dbReference>
<proteinExistence type="predicted"/>
<organism evidence="1 2">
    <name type="scientific">Diphasiastrum complanatum</name>
    <name type="common">Issler's clubmoss</name>
    <name type="synonym">Lycopodium complanatum</name>
    <dbReference type="NCBI Taxonomy" id="34168"/>
    <lineage>
        <taxon>Eukaryota</taxon>
        <taxon>Viridiplantae</taxon>
        <taxon>Streptophyta</taxon>
        <taxon>Embryophyta</taxon>
        <taxon>Tracheophyta</taxon>
        <taxon>Lycopodiopsida</taxon>
        <taxon>Lycopodiales</taxon>
        <taxon>Lycopodiaceae</taxon>
        <taxon>Lycopodioideae</taxon>
        <taxon>Diphasiastrum</taxon>
    </lineage>
</organism>
<reference evidence="2" key="1">
    <citation type="journal article" date="2024" name="Proc. Natl. Acad. Sci. U.S.A.">
        <title>Extraordinary preservation of gene collinearity over three hundred million years revealed in homosporous lycophytes.</title>
        <authorList>
            <person name="Li C."/>
            <person name="Wickell D."/>
            <person name="Kuo L.Y."/>
            <person name="Chen X."/>
            <person name="Nie B."/>
            <person name="Liao X."/>
            <person name="Peng D."/>
            <person name="Ji J."/>
            <person name="Jenkins J."/>
            <person name="Williams M."/>
            <person name="Shu S."/>
            <person name="Plott C."/>
            <person name="Barry K."/>
            <person name="Rajasekar S."/>
            <person name="Grimwood J."/>
            <person name="Han X."/>
            <person name="Sun S."/>
            <person name="Hou Z."/>
            <person name="He W."/>
            <person name="Dai G."/>
            <person name="Sun C."/>
            <person name="Schmutz J."/>
            <person name="Leebens-Mack J.H."/>
            <person name="Li F.W."/>
            <person name="Wang L."/>
        </authorList>
    </citation>
    <scope>NUCLEOTIDE SEQUENCE [LARGE SCALE GENOMIC DNA]</scope>
    <source>
        <strain evidence="2">cv. PW_Plant_1</strain>
    </source>
</reference>
<keyword evidence="2" id="KW-1185">Reference proteome</keyword>
<evidence type="ECO:0000313" key="2">
    <source>
        <dbReference type="Proteomes" id="UP001162992"/>
    </source>
</evidence>